<feature type="transmembrane region" description="Helical" evidence="2">
    <location>
        <begin position="27"/>
        <end position="48"/>
    </location>
</feature>
<dbReference type="EMBL" id="MCGO01000022">
    <property type="protein sequence ID" value="ORY44343.1"/>
    <property type="molecule type" value="Genomic_DNA"/>
</dbReference>
<evidence type="ECO:0000256" key="2">
    <source>
        <dbReference type="SAM" id="Phobius"/>
    </source>
</evidence>
<evidence type="ECO:0000313" key="3">
    <source>
        <dbReference type="EMBL" id="ORY44343.1"/>
    </source>
</evidence>
<organism evidence="3 4">
    <name type="scientific">Rhizoclosmatium globosum</name>
    <dbReference type="NCBI Taxonomy" id="329046"/>
    <lineage>
        <taxon>Eukaryota</taxon>
        <taxon>Fungi</taxon>
        <taxon>Fungi incertae sedis</taxon>
        <taxon>Chytridiomycota</taxon>
        <taxon>Chytridiomycota incertae sedis</taxon>
        <taxon>Chytridiomycetes</taxon>
        <taxon>Chytridiales</taxon>
        <taxon>Chytriomycetaceae</taxon>
        <taxon>Rhizoclosmatium</taxon>
    </lineage>
</organism>
<evidence type="ECO:0000256" key="1">
    <source>
        <dbReference type="SAM" id="MobiDB-lite"/>
    </source>
</evidence>
<accession>A0A1Y2CBD6</accession>
<gene>
    <name evidence="3" type="ORF">BCR33DRAFT_716900</name>
</gene>
<keyword evidence="2" id="KW-0812">Transmembrane</keyword>
<name>A0A1Y2CBD6_9FUNG</name>
<dbReference type="OrthoDB" id="10349093at2759"/>
<keyword evidence="2" id="KW-0472">Membrane</keyword>
<sequence length="121" mass="13105">MTPALASTLAAHLEKRYRSYGGNFNNAVYVALPLLGVAMLLLLVYACAKRQMEELDAEAGATPPAYRSDPNESIAMTQGQAVYVEQPNVYGQPQQQYSQQPIGANDEPFGLPAYNPSQPGK</sequence>
<reference evidence="3 4" key="1">
    <citation type="submission" date="2016-07" db="EMBL/GenBank/DDBJ databases">
        <title>Pervasive Adenine N6-methylation of Active Genes in Fungi.</title>
        <authorList>
            <consortium name="DOE Joint Genome Institute"/>
            <person name="Mondo S.J."/>
            <person name="Dannebaum R.O."/>
            <person name="Kuo R.C."/>
            <person name="Labutti K."/>
            <person name="Haridas S."/>
            <person name="Kuo A."/>
            <person name="Salamov A."/>
            <person name="Ahrendt S.R."/>
            <person name="Lipzen A."/>
            <person name="Sullivan W."/>
            <person name="Andreopoulos W.B."/>
            <person name="Clum A."/>
            <person name="Lindquist E."/>
            <person name="Daum C."/>
            <person name="Ramamoorthy G.K."/>
            <person name="Gryganskyi A."/>
            <person name="Culley D."/>
            <person name="Magnuson J.K."/>
            <person name="James T.Y."/>
            <person name="O'Malley M.A."/>
            <person name="Stajich J.E."/>
            <person name="Spatafora J.W."/>
            <person name="Visel A."/>
            <person name="Grigoriev I.V."/>
        </authorList>
    </citation>
    <scope>NUCLEOTIDE SEQUENCE [LARGE SCALE GENOMIC DNA]</scope>
    <source>
        <strain evidence="3 4">JEL800</strain>
    </source>
</reference>
<feature type="region of interest" description="Disordered" evidence="1">
    <location>
        <begin position="94"/>
        <end position="121"/>
    </location>
</feature>
<keyword evidence="2" id="KW-1133">Transmembrane helix</keyword>
<proteinExistence type="predicted"/>
<keyword evidence="4" id="KW-1185">Reference proteome</keyword>
<protein>
    <submittedName>
        <fullName evidence="3">Uncharacterized protein</fullName>
    </submittedName>
</protein>
<dbReference type="Proteomes" id="UP000193642">
    <property type="component" value="Unassembled WGS sequence"/>
</dbReference>
<comment type="caution">
    <text evidence="3">The sequence shown here is derived from an EMBL/GenBank/DDBJ whole genome shotgun (WGS) entry which is preliminary data.</text>
</comment>
<dbReference type="AlphaFoldDB" id="A0A1Y2CBD6"/>
<evidence type="ECO:0000313" key="4">
    <source>
        <dbReference type="Proteomes" id="UP000193642"/>
    </source>
</evidence>